<evidence type="ECO:0000313" key="3">
    <source>
        <dbReference type="Proteomes" id="UP000199603"/>
    </source>
</evidence>
<proteinExistence type="predicted"/>
<dbReference type="AlphaFoldDB" id="A0A1G6VZ89"/>
<dbReference type="Proteomes" id="UP000199603">
    <property type="component" value="Unassembled WGS sequence"/>
</dbReference>
<accession>A0A1G6VZ89</accession>
<dbReference type="EMBL" id="FNAG01000004">
    <property type="protein sequence ID" value="SDD58878.1"/>
    <property type="molecule type" value="Genomic_DNA"/>
</dbReference>
<name>A0A1G6VZ89_9GAMM</name>
<reference evidence="2 3" key="1">
    <citation type="submission" date="2016-10" db="EMBL/GenBank/DDBJ databases">
        <authorList>
            <person name="de Groot N.N."/>
        </authorList>
    </citation>
    <scope>NUCLEOTIDE SEQUENCE [LARGE SCALE GENOMIC DNA]</scope>
    <source>
        <strain evidence="2 3">DSM 16957</strain>
    </source>
</reference>
<keyword evidence="1" id="KW-0732">Signal</keyword>
<protein>
    <recommendedName>
        <fullName evidence="4">TonB protein C-terminal</fullName>
    </recommendedName>
</protein>
<organism evidence="2 3">
    <name type="scientific">Aquimonas voraii</name>
    <dbReference type="NCBI Taxonomy" id="265719"/>
    <lineage>
        <taxon>Bacteria</taxon>
        <taxon>Pseudomonadati</taxon>
        <taxon>Pseudomonadota</taxon>
        <taxon>Gammaproteobacteria</taxon>
        <taxon>Lysobacterales</taxon>
        <taxon>Lysobacteraceae</taxon>
        <taxon>Aquimonas</taxon>
    </lineage>
</organism>
<dbReference type="RefSeq" id="WP_091241601.1">
    <property type="nucleotide sequence ID" value="NZ_FNAG01000004.1"/>
</dbReference>
<evidence type="ECO:0000313" key="2">
    <source>
        <dbReference type="EMBL" id="SDD58878.1"/>
    </source>
</evidence>
<evidence type="ECO:0000256" key="1">
    <source>
        <dbReference type="SAM" id="SignalP"/>
    </source>
</evidence>
<sequence length="133" mass="14990">MRLSLTLILALLVAPPLSAAELPTVDRTEFDRLWRVATERMAPTAPPLAIETAQLIRKHGEIVIEHEFVIDGEGTPSGYKLLSIEPPDVDPRPFMAMAMFWRYRPVEGVPPTPVLFRDTERFRMPKPAAEGEE</sequence>
<keyword evidence="3" id="KW-1185">Reference proteome</keyword>
<gene>
    <name evidence="2" type="ORF">SAMN04488509_10436</name>
</gene>
<feature type="signal peptide" evidence="1">
    <location>
        <begin position="1"/>
        <end position="19"/>
    </location>
</feature>
<evidence type="ECO:0008006" key="4">
    <source>
        <dbReference type="Google" id="ProtNLM"/>
    </source>
</evidence>
<feature type="chain" id="PRO_5011489167" description="TonB protein C-terminal" evidence="1">
    <location>
        <begin position="20"/>
        <end position="133"/>
    </location>
</feature>